<feature type="chain" id="PRO_5013317404" description="Thioredoxin domain-containing protein" evidence="1">
    <location>
        <begin position="21"/>
        <end position="125"/>
    </location>
</feature>
<organism evidence="3 4">
    <name type="scientific">Azonexus hydrophilus</name>
    <dbReference type="NCBI Taxonomy" id="418702"/>
    <lineage>
        <taxon>Bacteria</taxon>
        <taxon>Pseudomonadati</taxon>
        <taxon>Pseudomonadota</taxon>
        <taxon>Betaproteobacteria</taxon>
        <taxon>Rhodocyclales</taxon>
        <taxon>Azonexaceae</taxon>
        <taxon>Azonexus</taxon>
    </lineage>
</organism>
<dbReference type="RefSeq" id="WP_076097392.1">
    <property type="nucleotide sequence ID" value="NZ_MTHD01000007.1"/>
</dbReference>
<dbReference type="Proteomes" id="UP000187526">
    <property type="component" value="Unassembled WGS sequence"/>
</dbReference>
<accession>A0A1R1HZK8</accession>
<protein>
    <recommendedName>
        <fullName evidence="2">Thioredoxin domain-containing protein</fullName>
    </recommendedName>
</protein>
<gene>
    <name evidence="3" type="ORF">BJN45_16460</name>
</gene>
<dbReference type="Pfam" id="PF00085">
    <property type="entry name" value="Thioredoxin"/>
    <property type="match status" value="1"/>
</dbReference>
<evidence type="ECO:0000313" key="3">
    <source>
        <dbReference type="EMBL" id="OMG51903.1"/>
    </source>
</evidence>
<evidence type="ECO:0000313" key="4">
    <source>
        <dbReference type="Proteomes" id="UP000187526"/>
    </source>
</evidence>
<dbReference type="AlphaFoldDB" id="A0A1R1HZK8"/>
<dbReference type="STRING" id="418702.BJN45_16460"/>
<evidence type="ECO:0000259" key="2">
    <source>
        <dbReference type="Pfam" id="PF00085"/>
    </source>
</evidence>
<dbReference type="Gene3D" id="3.40.30.10">
    <property type="entry name" value="Glutaredoxin"/>
    <property type="match status" value="1"/>
</dbReference>
<dbReference type="InterPro" id="IPR036249">
    <property type="entry name" value="Thioredoxin-like_sf"/>
</dbReference>
<keyword evidence="4" id="KW-1185">Reference proteome</keyword>
<name>A0A1R1HZK8_9RHOO</name>
<dbReference type="CDD" id="cd02947">
    <property type="entry name" value="TRX_family"/>
    <property type="match status" value="1"/>
</dbReference>
<reference evidence="3 4" key="1">
    <citation type="submission" date="2016-10" db="EMBL/GenBank/DDBJ databases">
        <title>Alkaliphiles isolated from bioreactors.</title>
        <authorList>
            <person name="Salah Z."/>
            <person name="Rout S.P."/>
            <person name="Humphreys P.N."/>
        </authorList>
    </citation>
    <scope>NUCLEOTIDE SEQUENCE [LARGE SCALE GENOMIC DNA]</scope>
    <source>
        <strain evidence="3 4">ZS02</strain>
    </source>
</reference>
<sequence length="125" mass="13557">MKIRHLVTAALIVAVNSAWALEIQPYSAPEMQRLQQAGQAVALHFHADWCPTCKAQEKVFKGWQGDAAVPGTLLVVDYDNARDLRRKMGVRTQSTVIVFKGSAETGRLAGDTDPAALRAVLGSAR</sequence>
<dbReference type="InterPro" id="IPR013766">
    <property type="entry name" value="Thioredoxin_domain"/>
</dbReference>
<comment type="caution">
    <text evidence="3">The sequence shown here is derived from an EMBL/GenBank/DDBJ whole genome shotgun (WGS) entry which is preliminary data.</text>
</comment>
<evidence type="ECO:0000256" key="1">
    <source>
        <dbReference type="SAM" id="SignalP"/>
    </source>
</evidence>
<dbReference type="SUPFAM" id="SSF52833">
    <property type="entry name" value="Thioredoxin-like"/>
    <property type="match status" value="1"/>
</dbReference>
<keyword evidence="1" id="KW-0732">Signal</keyword>
<proteinExistence type="predicted"/>
<feature type="domain" description="Thioredoxin" evidence="2">
    <location>
        <begin position="33"/>
        <end position="120"/>
    </location>
</feature>
<dbReference type="EMBL" id="MTHD01000007">
    <property type="protein sequence ID" value="OMG51903.1"/>
    <property type="molecule type" value="Genomic_DNA"/>
</dbReference>
<feature type="signal peptide" evidence="1">
    <location>
        <begin position="1"/>
        <end position="20"/>
    </location>
</feature>